<feature type="binding site" evidence="10">
    <location>
        <begin position="684"/>
        <end position="687"/>
    </location>
    <ligand>
        <name>GTP</name>
        <dbReference type="ChEBI" id="CHEBI:37565"/>
    </ligand>
</feature>
<evidence type="ECO:0000259" key="12">
    <source>
        <dbReference type="PROSITE" id="PS00300"/>
    </source>
</evidence>
<dbReference type="PROSITE" id="PS00300">
    <property type="entry name" value="SRP54"/>
    <property type="match status" value="1"/>
</dbReference>
<gene>
    <name evidence="10 13" type="primary">ftsY</name>
    <name evidence="13" type="ORF">GKIL_4338</name>
</gene>
<dbReference type="CDD" id="cd17874">
    <property type="entry name" value="FtsY"/>
    <property type="match status" value="1"/>
</dbReference>
<feature type="compositionally biased region" description="Pro residues" evidence="11">
    <location>
        <begin position="130"/>
        <end position="152"/>
    </location>
</feature>
<dbReference type="SMART" id="SM00963">
    <property type="entry name" value="SRP54_N"/>
    <property type="match status" value="1"/>
</dbReference>
<dbReference type="Proteomes" id="UP000017396">
    <property type="component" value="Chromosome"/>
</dbReference>
<evidence type="ECO:0000256" key="10">
    <source>
        <dbReference type="HAMAP-Rule" id="MF_00920"/>
    </source>
</evidence>
<evidence type="ECO:0000313" key="14">
    <source>
        <dbReference type="Proteomes" id="UP000017396"/>
    </source>
</evidence>
<dbReference type="InterPro" id="IPR042101">
    <property type="entry name" value="SRP54_N_sf"/>
</dbReference>
<name>U5QSE2_GLOK1</name>
<keyword evidence="6 10" id="KW-0342">GTP-binding</keyword>
<dbReference type="GO" id="GO:0005047">
    <property type="term" value="F:signal recognition particle binding"/>
    <property type="evidence" value="ECO:0007669"/>
    <property type="project" value="TreeGrafter"/>
</dbReference>
<evidence type="ECO:0000256" key="7">
    <source>
        <dbReference type="ARBA" id="ARBA00023136"/>
    </source>
</evidence>
<feature type="region of interest" description="Disordered" evidence="11">
    <location>
        <begin position="376"/>
        <end position="399"/>
    </location>
</feature>
<dbReference type="SUPFAM" id="SSF47364">
    <property type="entry name" value="Domain of the SRP/SRP receptor G-proteins"/>
    <property type="match status" value="1"/>
</dbReference>
<dbReference type="SUPFAM" id="SSF52540">
    <property type="entry name" value="P-loop containing nucleoside triphosphate hydrolases"/>
    <property type="match status" value="1"/>
</dbReference>
<feature type="region of interest" description="Disordered" evidence="11">
    <location>
        <begin position="1"/>
        <end position="45"/>
    </location>
</feature>
<keyword evidence="4 10" id="KW-0547">Nucleotide-binding</keyword>
<reference evidence="13 14" key="1">
    <citation type="journal article" date="2013" name="PLoS ONE">
        <title>Cultivation and Complete Genome Sequencing of Gloeobacter kilaueensis sp. nov., from a Lava Cave in Kilauea Caldera, Hawai'i.</title>
        <authorList>
            <person name="Saw J.H."/>
            <person name="Schatz M."/>
            <person name="Brown M.V."/>
            <person name="Kunkel D.D."/>
            <person name="Foster J.S."/>
            <person name="Shick H."/>
            <person name="Christensen S."/>
            <person name="Hou S."/>
            <person name="Wan X."/>
            <person name="Donachie S.P."/>
        </authorList>
    </citation>
    <scope>NUCLEOTIDE SEQUENCE [LARGE SCALE GENOMIC DNA]</scope>
    <source>
        <strain evidence="14">JS</strain>
    </source>
</reference>
<evidence type="ECO:0000256" key="9">
    <source>
        <dbReference type="ARBA" id="ARBA00048027"/>
    </source>
</evidence>
<dbReference type="GO" id="GO:0003924">
    <property type="term" value="F:GTPase activity"/>
    <property type="evidence" value="ECO:0007669"/>
    <property type="project" value="UniProtKB-UniRule"/>
</dbReference>
<evidence type="ECO:0000256" key="2">
    <source>
        <dbReference type="ARBA" id="ARBA00022475"/>
    </source>
</evidence>
<dbReference type="NCBIfam" id="TIGR00064">
    <property type="entry name" value="ftsY"/>
    <property type="match status" value="1"/>
</dbReference>
<feature type="binding site" evidence="10">
    <location>
        <begin position="620"/>
        <end position="624"/>
    </location>
    <ligand>
        <name>GTP</name>
        <dbReference type="ChEBI" id="CHEBI:37565"/>
    </ligand>
</feature>
<evidence type="ECO:0000256" key="1">
    <source>
        <dbReference type="ARBA" id="ARBA00004413"/>
    </source>
</evidence>
<dbReference type="Gene3D" id="3.40.50.300">
    <property type="entry name" value="P-loop containing nucleotide triphosphate hydrolases"/>
    <property type="match status" value="1"/>
</dbReference>
<dbReference type="HAMAP" id="MF_00920">
    <property type="entry name" value="FtsY"/>
    <property type="match status" value="1"/>
</dbReference>
<dbReference type="AlphaFoldDB" id="U5QSE2"/>
<keyword evidence="8 10" id="KW-0675">Receptor</keyword>
<dbReference type="InterPro" id="IPR027417">
    <property type="entry name" value="P-loop_NTPase"/>
</dbReference>
<evidence type="ECO:0000313" key="13">
    <source>
        <dbReference type="EMBL" id="AGY60584.1"/>
    </source>
</evidence>
<feature type="compositionally biased region" description="Low complexity" evidence="11">
    <location>
        <begin position="242"/>
        <end position="262"/>
    </location>
</feature>
<keyword evidence="5 10" id="KW-0378">Hydrolase</keyword>
<dbReference type="GO" id="GO:0006614">
    <property type="term" value="P:SRP-dependent cotranslational protein targeting to membrane"/>
    <property type="evidence" value="ECO:0007669"/>
    <property type="project" value="InterPro"/>
</dbReference>
<dbReference type="Pfam" id="PF00448">
    <property type="entry name" value="SRP54"/>
    <property type="match status" value="1"/>
</dbReference>
<keyword evidence="14" id="KW-1185">Reference proteome</keyword>
<feature type="binding site" evidence="10">
    <location>
        <begin position="537"/>
        <end position="544"/>
    </location>
    <ligand>
        <name>GTP</name>
        <dbReference type="ChEBI" id="CHEBI:37565"/>
    </ligand>
</feature>
<feature type="compositionally biased region" description="Pro residues" evidence="11">
    <location>
        <begin position="381"/>
        <end position="397"/>
    </location>
</feature>
<evidence type="ECO:0000256" key="5">
    <source>
        <dbReference type="ARBA" id="ARBA00022801"/>
    </source>
</evidence>
<dbReference type="PANTHER" id="PTHR43134">
    <property type="entry name" value="SIGNAL RECOGNITION PARTICLE RECEPTOR SUBUNIT ALPHA"/>
    <property type="match status" value="1"/>
</dbReference>
<dbReference type="InterPro" id="IPR013822">
    <property type="entry name" value="Signal_recog_particl_SRP54_hlx"/>
</dbReference>
<sequence length="737" mass="78286">MVFDWFKRFGKKEKKEEEPLLEPAPPEASAPQTESSATPEAQVEPDYMRWARIAQEKLNTEVAQQATADEAISDWQRVLYGTSSPPAPSVPAPAPPPPVVEPAAPPPPPVEEPPAATAAFDWQRVLYGTPAPPAPPVEEAPVAEAPPPPPVPAIEEAPPVLESVAAVPPAVAEAPPAPELPAVAEAPVEPPPIPESPPVAEPPVAIVPVEAPSAFEGPVTAAEPAIQSTVEVERAEAEPIEELPAPAAESPPQAVEPESVAEPPAPVTKTVSESSLQPPAPVEPPVQSEEALPPEAPRSPAFDWRRFLPGYRAAPSAPAQPDPDTPPVSEPVNPVPEPPVAQTPPPPAEPPAAEPLEEEPTRAPAFDWRRFLAGNRSTPAAEPPEPVAPPAPQPQPQPQFQLDAGFLWSAEVLAAQGRRPEDVTVEEITWLQKLRFGLGRTRRSLVNNLKAVVGRGPIGAAELEELEALLLQADVGLTVSDRILSALQERVRREALSADQVLPFLKSQLRRQLELEADDPAQFAPRRGRLNVWLIVGVNGVGKTTTIGKIAALAVRSGYKTLIAAGDTFRAAAVEQLTIWGERAGVMVVANPSPKADPAAVVYDAIGAARSRGAELLLVDTAGRLQNKKNLMDELAKVRRIIDKQAADAHVEALLVLDATTGQNGLQQARVFREVAGLTGVIITKLDGSAKAGITLAIVDELQLPIRFIGVGEKVDDLRPFNSFEFIEALLSDIDDG</sequence>
<dbReference type="InterPro" id="IPR004390">
    <property type="entry name" value="SR_rcpt_FtsY"/>
</dbReference>
<comment type="catalytic activity">
    <reaction evidence="9 10">
        <text>GTP + H2O = GDP + phosphate + H(+)</text>
        <dbReference type="Rhea" id="RHEA:19669"/>
        <dbReference type="ChEBI" id="CHEBI:15377"/>
        <dbReference type="ChEBI" id="CHEBI:15378"/>
        <dbReference type="ChEBI" id="CHEBI:37565"/>
        <dbReference type="ChEBI" id="CHEBI:43474"/>
        <dbReference type="ChEBI" id="CHEBI:58189"/>
        <dbReference type="EC" id="3.6.5.4"/>
    </reaction>
</comment>
<comment type="subunit">
    <text evidence="10">Part of the signal recognition particle protein translocation system, which is composed of SRP and FtsY.</text>
</comment>
<comment type="similarity">
    <text evidence="10">Belongs to the GTP-binding SRP family. FtsY subfamily.</text>
</comment>
<comment type="function">
    <text evidence="10">Involved in targeting and insertion of nascent membrane proteins into the cytoplasmic membrane. Acts as a receptor for the complex formed by the signal recognition particle (SRP) and the ribosome-nascent chain (RNC).</text>
</comment>
<evidence type="ECO:0000256" key="6">
    <source>
        <dbReference type="ARBA" id="ARBA00023134"/>
    </source>
</evidence>
<dbReference type="SMART" id="SM00382">
    <property type="entry name" value="AAA"/>
    <property type="match status" value="1"/>
</dbReference>
<dbReference type="GO" id="GO:0005525">
    <property type="term" value="F:GTP binding"/>
    <property type="evidence" value="ECO:0007669"/>
    <property type="project" value="UniProtKB-UniRule"/>
</dbReference>
<dbReference type="GO" id="GO:0005886">
    <property type="term" value="C:plasma membrane"/>
    <property type="evidence" value="ECO:0007669"/>
    <property type="project" value="UniProtKB-SubCell"/>
</dbReference>
<dbReference type="InterPro" id="IPR000897">
    <property type="entry name" value="SRP54_GTPase_dom"/>
</dbReference>
<keyword evidence="2 10" id="KW-1003">Cell membrane</keyword>
<feature type="compositionally biased region" description="Low complexity" evidence="11">
    <location>
        <begin position="29"/>
        <end position="39"/>
    </location>
</feature>
<feature type="region of interest" description="Disordered" evidence="11">
    <location>
        <begin position="79"/>
        <end position="114"/>
    </location>
</feature>
<protein>
    <recommendedName>
        <fullName evidence="10">Signal recognition particle receptor FtsY</fullName>
        <shortName evidence="10">SRP receptor</shortName>
        <ecNumber evidence="10">3.6.5.4</ecNumber>
    </recommendedName>
</protein>
<evidence type="ECO:0000256" key="3">
    <source>
        <dbReference type="ARBA" id="ARBA00022490"/>
    </source>
</evidence>
<dbReference type="eggNOG" id="COG0552">
    <property type="taxonomic scope" value="Bacteria"/>
</dbReference>
<accession>U5QSE2</accession>
<dbReference type="GO" id="GO:0005737">
    <property type="term" value="C:cytoplasm"/>
    <property type="evidence" value="ECO:0007669"/>
    <property type="project" value="UniProtKB-SubCell"/>
</dbReference>
<evidence type="ECO:0000256" key="4">
    <source>
        <dbReference type="ARBA" id="ARBA00022741"/>
    </source>
</evidence>
<feature type="region of interest" description="Disordered" evidence="11">
    <location>
        <begin position="181"/>
        <end position="204"/>
    </location>
</feature>
<dbReference type="InterPro" id="IPR036225">
    <property type="entry name" value="SRP/SRP_N"/>
</dbReference>
<dbReference type="EMBL" id="CP003587">
    <property type="protein sequence ID" value="AGY60584.1"/>
    <property type="molecule type" value="Genomic_DNA"/>
</dbReference>
<evidence type="ECO:0000256" key="11">
    <source>
        <dbReference type="SAM" id="MobiDB-lite"/>
    </source>
</evidence>
<keyword evidence="3 10" id="KW-0963">Cytoplasm</keyword>
<dbReference type="KEGG" id="glj:GKIL_4338"/>
<feature type="compositionally biased region" description="Pro residues" evidence="11">
    <location>
        <begin position="188"/>
        <end position="201"/>
    </location>
</feature>
<feature type="region of interest" description="Disordered" evidence="11">
    <location>
        <begin position="127"/>
        <end position="155"/>
    </location>
</feature>
<dbReference type="SMART" id="SM00962">
    <property type="entry name" value="SRP54"/>
    <property type="match status" value="1"/>
</dbReference>
<dbReference type="FunFam" id="3.40.50.300:FF:000053">
    <property type="entry name" value="Signal recognition particle receptor FtsY"/>
    <property type="match status" value="1"/>
</dbReference>
<dbReference type="RefSeq" id="WP_023175956.1">
    <property type="nucleotide sequence ID" value="NC_022600.1"/>
</dbReference>
<dbReference type="PANTHER" id="PTHR43134:SF1">
    <property type="entry name" value="SIGNAL RECOGNITION PARTICLE RECEPTOR SUBUNIT ALPHA"/>
    <property type="match status" value="1"/>
</dbReference>
<dbReference type="InterPro" id="IPR003593">
    <property type="entry name" value="AAA+_ATPase"/>
</dbReference>
<dbReference type="Gene3D" id="1.20.120.140">
    <property type="entry name" value="Signal recognition particle SRP54, nucleotide-binding domain"/>
    <property type="match status" value="1"/>
</dbReference>
<feature type="domain" description="SRP54-type proteins GTP-binding" evidence="12">
    <location>
        <begin position="705"/>
        <end position="718"/>
    </location>
</feature>
<feature type="region of interest" description="Disordered" evidence="11">
    <location>
        <begin position="217"/>
        <end position="360"/>
    </location>
</feature>
<keyword evidence="10" id="KW-0997">Cell inner membrane</keyword>
<evidence type="ECO:0000256" key="8">
    <source>
        <dbReference type="ARBA" id="ARBA00023170"/>
    </source>
</evidence>
<keyword evidence="7 10" id="KW-0472">Membrane</keyword>
<dbReference type="OrthoDB" id="9804720at2"/>
<dbReference type="EC" id="3.6.5.4" evidence="10"/>
<comment type="subcellular location">
    <subcellularLocation>
        <location evidence="10">Cell inner membrane</location>
        <topology evidence="10">Peripheral membrane protein</topology>
        <orientation evidence="10">Cytoplasmic side</orientation>
    </subcellularLocation>
    <subcellularLocation>
        <location evidence="10">Cytoplasm</location>
    </subcellularLocation>
    <subcellularLocation>
        <location evidence="1">Cell membrane</location>
        <topology evidence="1">Peripheral membrane protein</topology>
        <orientation evidence="1">Cytoplasmic side</orientation>
    </subcellularLocation>
</comment>
<dbReference type="STRING" id="1183438.GKIL_4338"/>
<feature type="compositionally biased region" description="Pro residues" evidence="11">
    <location>
        <begin position="318"/>
        <end position="353"/>
    </location>
</feature>
<proteinExistence type="inferred from homology"/>
<feature type="compositionally biased region" description="Pro residues" evidence="11">
    <location>
        <begin position="85"/>
        <end position="112"/>
    </location>
</feature>
<dbReference type="HOGENOM" id="CLU_009301_5_0_3"/>
<dbReference type="Pfam" id="PF02881">
    <property type="entry name" value="SRP54_N"/>
    <property type="match status" value="1"/>
</dbReference>
<dbReference type="PATRIC" id="fig|1183438.3.peg.4264"/>
<organism evidence="13 14">
    <name type="scientific">Gloeobacter kilaueensis (strain ATCC BAA-2537 / CCAP 1431/1 / ULC 316 / JS1)</name>
    <dbReference type="NCBI Taxonomy" id="1183438"/>
    <lineage>
        <taxon>Bacteria</taxon>
        <taxon>Bacillati</taxon>
        <taxon>Cyanobacteriota</taxon>
        <taxon>Cyanophyceae</taxon>
        <taxon>Gloeobacterales</taxon>
        <taxon>Gloeobacteraceae</taxon>
        <taxon>Gloeobacter</taxon>
    </lineage>
</organism>